<feature type="signal peptide" evidence="1">
    <location>
        <begin position="1"/>
        <end position="21"/>
    </location>
</feature>
<gene>
    <name evidence="2" type="ORF">CYR75_02955</name>
</gene>
<dbReference type="RefSeq" id="WP_101498778.1">
    <property type="nucleotide sequence ID" value="NZ_CP025583.1"/>
</dbReference>
<keyword evidence="1" id="KW-0732">Signal</keyword>
<dbReference type="PROSITE" id="PS51257">
    <property type="entry name" value="PROKAR_LIPOPROTEIN"/>
    <property type="match status" value="1"/>
</dbReference>
<organism evidence="2 3">
    <name type="scientific">Paracoccus jeotgali</name>
    <dbReference type="NCBI Taxonomy" id="2065379"/>
    <lineage>
        <taxon>Bacteria</taxon>
        <taxon>Pseudomonadati</taxon>
        <taxon>Pseudomonadota</taxon>
        <taxon>Alphaproteobacteria</taxon>
        <taxon>Rhodobacterales</taxon>
        <taxon>Paracoccaceae</taxon>
        <taxon>Paracoccus</taxon>
    </lineage>
</organism>
<dbReference type="Proteomes" id="UP000234882">
    <property type="component" value="Chromosome"/>
</dbReference>
<name>A0A2K9MCP9_9RHOB</name>
<dbReference type="OrthoDB" id="9956785at2"/>
<evidence type="ECO:0000256" key="1">
    <source>
        <dbReference type="SAM" id="SignalP"/>
    </source>
</evidence>
<reference evidence="3" key="1">
    <citation type="submission" date="2017-12" db="EMBL/GenBank/DDBJ databases">
        <title>Genomic analysis of Paracoccus sp. CBA4604.</title>
        <authorList>
            <person name="Roh S.W."/>
            <person name="Kim J.Y."/>
            <person name="Kim J.S."/>
        </authorList>
    </citation>
    <scope>NUCLEOTIDE SEQUENCE [LARGE SCALE GENOMIC DNA]</scope>
    <source>
        <strain evidence="3">CBA4604</strain>
    </source>
</reference>
<accession>A0A2K9MCP9</accession>
<dbReference type="KEGG" id="paru:CYR75_02955"/>
<dbReference type="AlphaFoldDB" id="A0A2K9MCP9"/>
<dbReference type="EMBL" id="CP025583">
    <property type="protein sequence ID" value="AUM73394.1"/>
    <property type="molecule type" value="Genomic_DNA"/>
</dbReference>
<evidence type="ECO:0008006" key="4">
    <source>
        <dbReference type="Google" id="ProtNLM"/>
    </source>
</evidence>
<evidence type="ECO:0000313" key="2">
    <source>
        <dbReference type="EMBL" id="AUM73394.1"/>
    </source>
</evidence>
<sequence length="178" mass="18947">MRLPAAIAAAGLLLTACTEIAEPMGVVATAPGDLQRVSYDEATEARRLAKACLAAEAKGVDALGFLTREGYQYMTGLMPLFVKEAPQNASIELVHSIGVRKRNNESDCAIIVRPHTHGASVLAVVTDEIQRQGWTRTPAPTEPAELFTKDGRTVAVRASVPGGVMKYSDGAEISISKR</sequence>
<keyword evidence="3" id="KW-1185">Reference proteome</keyword>
<evidence type="ECO:0000313" key="3">
    <source>
        <dbReference type="Proteomes" id="UP000234882"/>
    </source>
</evidence>
<protein>
    <recommendedName>
        <fullName evidence="4">Lipoprotein</fullName>
    </recommendedName>
</protein>
<proteinExistence type="predicted"/>
<feature type="chain" id="PRO_5014875448" description="Lipoprotein" evidence="1">
    <location>
        <begin position="22"/>
        <end position="178"/>
    </location>
</feature>